<keyword evidence="4" id="KW-0732">Signal</keyword>
<gene>
    <name evidence="5" type="ORF">CPB83DRAFT_881378</name>
</gene>
<proteinExistence type="predicted"/>
<evidence type="ECO:0000256" key="4">
    <source>
        <dbReference type="SAM" id="SignalP"/>
    </source>
</evidence>
<evidence type="ECO:0000256" key="2">
    <source>
        <dbReference type="ARBA" id="ARBA00022801"/>
    </source>
</evidence>
<evidence type="ECO:0000256" key="3">
    <source>
        <dbReference type="SAM" id="MobiDB-lite"/>
    </source>
</evidence>
<dbReference type="GO" id="GO:0016787">
    <property type="term" value="F:hydrolase activity"/>
    <property type="evidence" value="ECO:0007669"/>
    <property type="project" value="UniProtKB-KW"/>
</dbReference>
<feature type="signal peptide" evidence="4">
    <location>
        <begin position="1"/>
        <end position="18"/>
    </location>
</feature>
<reference evidence="5" key="1">
    <citation type="submission" date="2020-11" db="EMBL/GenBank/DDBJ databases">
        <authorList>
            <consortium name="DOE Joint Genome Institute"/>
            <person name="Ahrendt S."/>
            <person name="Riley R."/>
            <person name="Andreopoulos W."/>
            <person name="Labutti K."/>
            <person name="Pangilinan J."/>
            <person name="Ruiz-Duenas F.J."/>
            <person name="Barrasa J.M."/>
            <person name="Sanchez-Garcia M."/>
            <person name="Camarero S."/>
            <person name="Miyauchi S."/>
            <person name="Serrano A."/>
            <person name="Linde D."/>
            <person name="Babiker R."/>
            <person name="Drula E."/>
            <person name="Ayuso-Fernandez I."/>
            <person name="Pacheco R."/>
            <person name="Padilla G."/>
            <person name="Ferreira P."/>
            <person name="Barriuso J."/>
            <person name="Kellner H."/>
            <person name="Castanera R."/>
            <person name="Alfaro M."/>
            <person name="Ramirez L."/>
            <person name="Pisabarro A.G."/>
            <person name="Kuo A."/>
            <person name="Tritt A."/>
            <person name="Lipzen A."/>
            <person name="He G."/>
            <person name="Yan M."/>
            <person name="Ng V."/>
            <person name="Cullen D."/>
            <person name="Martin F."/>
            <person name="Rosso M.-N."/>
            <person name="Henrissat B."/>
            <person name="Hibbett D."/>
            <person name="Martinez A.T."/>
            <person name="Grigoriev I.V."/>
        </authorList>
    </citation>
    <scope>NUCLEOTIDE SEQUENCE</scope>
    <source>
        <strain evidence="5">CBS 506.95</strain>
    </source>
</reference>
<dbReference type="OrthoDB" id="2963718at2759"/>
<keyword evidence="6" id="KW-1185">Reference proteome</keyword>
<organism evidence="5 6">
    <name type="scientific">Crepidotus variabilis</name>
    <dbReference type="NCBI Taxonomy" id="179855"/>
    <lineage>
        <taxon>Eukaryota</taxon>
        <taxon>Fungi</taxon>
        <taxon>Dikarya</taxon>
        <taxon>Basidiomycota</taxon>
        <taxon>Agaricomycotina</taxon>
        <taxon>Agaricomycetes</taxon>
        <taxon>Agaricomycetidae</taxon>
        <taxon>Agaricales</taxon>
        <taxon>Agaricineae</taxon>
        <taxon>Crepidotaceae</taxon>
        <taxon>Crepidotus</taxon>
    </lineage>
</organism>
<feature type="region of interest" description="Disordered" evidence="3">
    <location>
        <begin position="143"/>
        <end position="166"/>
    </location>
</feature>
<dbReference type="InterPro" id="IPR016191">
    <property type="entry name" value="Ribonuclease/ribotoxin"/>
</dbReference>
<protein>
    <submittedName>
        <fullName evidence="5">Uncharacterized protein</fullName>
    </submittedName>
</protein>
<dbReference type="AlphaFoldDB" id="A0A9P6EL49"/>
<accession>A0A9P6EL49</accession>
<evidence type="ECO:0000313" key="6">
    <source>
        <dbReference type="Proteomes" id="UP000807306"/>
    </source>
</evidence>
<comment type="caution">
    <text evidence="5">The sequence shown here is derived from an EMBL/GenBank/DDBJ whole genome shotgun (WGS) entry which is preliminary data.</text>
</comment>
<dbReference type="SUPFAM" id="SSF53933">
    <property type="entry name" value="Microbial ribonucleases"/>
    <property type="match status" value="1"/>
</dbReference>
<dbReference type="EMBL" id="MU157834">
    <property type="protein sequence ID" value="KAF9531788.1"/>
    <property type="molecule type" value="Genomic_DNA"/>
</dbReference>
<evidence type="ECO:0000256" key="1">
    <source>
        <dbReference type="ARBA" id="ARBA00022722"/>
    </source>
</evidence>
<keyword evidence="2" id="KW-0378">Hydrolase</keyword>
<name>A0A9P6EL49_9AGAR</name>
<feature type="chain" id="PRO_5040197376" evidence="4">
    <location>
        <begin position="19"/>
        <end position="166"/>
    </location>
</feature>
<dbReference type="GO" id="GO:0003723">
    <property type="term" value="F:RNA binding"/>
    <property type="evidence" value="ECO:0007669"/>
    <property type="project" value="InterPro"/>
</dbReference>
<evidence type="ECO:0000313" key="5">
    <source>
        <dbReference type="EMBL" id="KAF9531788.1"/>
    </source>
</evidence>
<sequence length="166" mass="18119">MRFNILVAASFLVTLAVGLVIPVDSVHSRDIGAREDFENYEIVARAPGFGLNILWRKARSYAEEALSSQGVELLIIINEQNFSNNNHHAPKPFHSKNFVSGMKGSGHEYPLPNKAGAGKGPARVVMQANSAGKLKYKGVVAHDQSRPAGSPGHNDHFRVRPRIGRV</sequence>
<dbReference type="GO" id="GO:0004540">
    <property type="term" value="F:RNA nuclease activity"/>
    <property type="evidence" value="ECO:0007669"/>
    <property type="project" value="InterPro"/>
</dbReference>
<dbReference type="Proteomes" id="UP000807306">
    <property type="component" value="Unassembled WGS sequence"/>
</dbReference>
<keyword evidence="1" id="KW-0540">Nuclease</keyword>